<keyword evidence="3" id="KW-1185">Reference proteome</keyword>
<protein>
    <submittedName>
        <fullName evidence="2">Uncharacterized protein</fullName>
    </submittedName>
</protein>
<dbReference type="STRING" id="1391654.AKJ09_03459"/>
<dbReference type="EMBL" id="CP012333">
    <property type="protein sequence ID" value="AKU96795.1"/>
    <property type="molecule type" value="Genomic_DNA"/>
</dbReference>
<evidence type="ECO:0000256" key="1">
    <source>
        <dbReference type="SAM" id="MobiDB-lite"/>
    </source>
</evidence>
<reference evidence="2 3" key="1">
    <citation type="submission" date="2015-08" db="EMBL/GenBank/DDBJ databases">
        <authorList>
            <person name="Babu N.S."/>
            <person name="Beckwith C.J."/>
            <person name="Beseler K.G."/>
            <person name="Brison A."/>
            <person name="Carone J.V."/>
            <person name="Caskin T.P."/>
            <person name="Diamond M."/>
            <person name="Durham M.E."/>
            <person name="Foxe J.M."/>
            <person name="Go M."/>
            <person name="Henderson B.A."/>
            <person name="Jones I.B."/>
            <person name="McGettigan J.A."/>
            <person name="Micheletti S.J."/>
            <person name="Nasrallah M.E."/>
            <person name="Ortiz D."/>
            <person name="Piller C.R."/>
            <person name="Privatt S.R."/>
            <person name="Schneider S.L."/>
            <person name="Sharp S."/>
            <person name="Smith T.C."/>
            <person name="Stanton J.D."/>
            <person name="Ullery H.E."/>
            <person name="Wilson R.J."/>
            <person name="Serrano M.G."/>
            <person name="Buck G."/>
            <person name="Lee V."/>
            <person name="Wang Y."/>
            <person name="Carvalho R."/>
            <person name="Voegtly L."/>
            <person name="Shi R."/>
            <person name="Duckworth R."/>
            <person name="Johnson A."/>
            <person name="Loviza R."/>
            <person name="Walstead R."/>
            <person name="Shah Z."/>
            <person name="Kiflezghi M."/>
            <person name="Wade K."/>
            <person name="Ball S.L."/>
            <person name="Bradley K.W."/>
            <person name="Asai D.J."/>
            <person name="Bowman C.A."/>
            <person name="Russell D.A."/>
            <person name="Pope W.H."/>
            <person name="Jacobs-Sera D."/>
            <person name="Hendrix R.W."/>
            <person name="Hatfull G.F."/>
        </authorList>
    </citation>
    <scope>NUCLEOTIDE SEQUENCE [LARGE SCALE GENOMIC DNA]</scope>
    <source>
        <strain evidence="2 3">DSM 27648</strain>
    </source>
</reference>
<accession>A0A0K1PTE3</accession>
<feature type="region of interest" description="Disordered" evidence="1">
    <location>
        <begin position="1"/>
        <end position="42"/>
    </location>
</feature>
<evidence type="ECO:0000313" key="2">
    <source>
        <dbReference type="EMBL" id="AKU96795.1"/>
    </source>
</evidence>
<gene>
    <name evidence="2" type="ORF">AKJ09_03459</name>
</gene>
<organism evidence="2 3">
    <name type="scientific">Labilithrix luteola</name>
    <dbReference type="NCBI Taxonomy" id="1391654"/>
    <lineage>
        <taxon>Bacteria</taxon>
        <taxon>Pseudomonadati</taxon>
        <taxon>Myxococcota</taxon>
        <taxon>Polyangia</taxon>
        <taxon>Polyangiales</taxon>
        <taxon>Labilitrichaceae</taxon>
        <taxon>Labilithrix</taxon>
    </lineage>
</organism>
<dbReference type="AlphaFoldDB" id="A0A0K1PTE3"/>
<evidence type="ECO:0000313" key="3">
    <source>
        <dbReference type="Proteomes" id="UP000064967"/>
    </source>
</evidence>
<name>A0A0K1PTE3_9BACT</name>
<dbReference type="Proteomes" id="UP000064967">
    <property type="component" value="Chromosome"/>
</dbReference>
<sequence length="54" mass="6090">MHSVTRTPVRSGLSASRRRRLPVDRPELRRNESQRVTSGAARFAGEWASAPLRC</sequence>
<feature type="compositionally biased region" description="Basic and acidic residues" evidence="1">
    <location>
        <begin position="21"/>
        <end position="33"/>
    </location>
</feature>
<proteinExistence type="predicted"/>
<dbReference type="KEGG" id="llu:AKJ09_03459"/>